<dbReference type="InterPro" id="IPR001347">
    <property type="entry name" value="SIS_dom"/>
</dbReference>
<evidence type="ECO:0000313" key="2">
    <source>
        <dbReference type="EMBL" id="OGG96029.1"/>
    </source>
</evidence>
<evidence type="ECO:0000313" key="3">
    <source>
        <dbReference type="Proteomes" id="UP000178449"/>
    </source>
</evidence>
<dbReference type="GO" id="GO:1901135">
    <property type="term" value="P:carbohydrate derivative metabolic process"/>
    <property type="evidence" value="ECO:0007669"/>
    <property type="project" value="InterPro"/>
</dbReference>
<dbReference type="AlphaFoldDB" id="A0A1F6GD46"/>
<reference evidence="2 3" key="1">
    <citation type="journal article" date="2016" name="Nat. Commun.">
        <title>Thousands of microbial genomes shed light on interconnected biogeochemical processes in an aquifer system.</title>
        <authorList>
            <person name="Anantharaman K."/>
            <person name="Brown C.T."/>
            <person name="Hug L.A."/>
            <person name="Sharon I."/>
            <person name="Castelle C.J."/>
            <person name="Probst A.J."/>
            <person name="Thomas B.C."/>
            <person name="Singh A."/>
            <person name="Wilkins M.J."/>
            <person name="Karaoz U."/>
            <person name="Brodie E.L."/>
            <person name="Williams K.H."/>
            <person name="Hubbard S.S."/>
            <person name="Banfield J.F."/>
        </authorList>
    </citation>
    <scope>NUCLEOTIDE SEQUENCE [LARGE SCALE GENOMIC DNA]</scope>
</reference>
<dbReference type="SUPFAM" id="SSF53697">
    <property type="entry name" value="SIS domain"/>
    <property type="match status" value="1"/>
</dbReference>
<organism evidence="2 3">
    <name type="scientific">Candidatus Lambdaproteobacteria bacterium RIFOXYD2_FULL_50_16</name>
    <dbReference type="NCBI Taxonomy" id="1817772"/>
    <lineage>
        <taxon>Bacteria</taxon>
        <taxon>Pseudomonadati</taxon>
        <taxon>Pseudomonadota</taxon>
        <taxon>Candidatus Lambdaproteobacteria</taxon>
    </lineage>
</organism>
<keyword evidence="2" id="KW-0413">Isomerase</keyword>
<dbReference type="InterPro" id="IPR050099">
    <property type="entry name" value="SIS_GmhA/DiaA_subfam"/>
</dbReference>
<dbReference type="EMBL" id="MFNE01000019">
    <property type="protein sequence ID" value="OGG96029.1"/>
    <property type="molecule type" value="Genomic_DNA"/>
</dbReference>
<dbReference type="Proteomes" id="UP000178449">
    <property type="component" value="Unassembled WGS sequence"/>
</dbReference>
<comment type="caution">
    <text evidence="2">The sequence shown here is derived from an EMBL/GenBank/DDBJ whole genome shotgun (WGS) entry which is preliminary data.</text>
</comment>
<dbReference type="PANTHER" id="PTHR30390">
    <property type="entry name" value="SEDOHEPTULOSE 7-PHOSPHATE ISOMERASE / DNAA INITIATOR-ASSOCIATING FACTOR FOR REPLICATION INITIATION"/>
    <property type="match status" value="1"/>
</dbReference>
<dbReference type="InterPro" id="IPR035461">
    <property type="entry name" value="GmhA/DiaA"/>
</dbReference>
<dbReference type="PANTHER" id="PTHR30390:SF8">
    <property type="entry name" value="SUGAR ISOMERASE (SIS)"/>
    <property type="match status" value="1"/>
</dbReference>
<dbReference type="CDD" id="cd05006">
    <property type="entry name" value="SIS_GmhA"/>
    <property type="match status" value="1"/>
</dbReference>
<sequence>MDLNFFRDYNQLLAKTLEETNYETVAVLAKRLQSNWKSGNQVFLCGNGGSAANAIHLANDLIYGVDKKKGIGLRVNALPSNQAVNTCLANDEGYDSIFSLQLKVLGNQGDTLIVFSGSGNSPNIVKAIETAKEMGIESYAVLGFSGGKAKELADHALHYAINNMQIAEDLQQIVGHMLMRWLSLNNPN</sequence>
<dbReference type="STRING" id="1817772.A2527_11945"/>
<dbReference type="GO" id="GO:0016853">
    <property type="term" value="F:isomerase activity"/>
    <property type="evidence" value="ECO:0007669"/>
    <property type="project" value="UniProtKB-KW"/>
</dbReference>
<dbReference type="Gene3D" id="3.40.50.10490">
    <property type="entry name" value="Glucose-6-phosphate isomerase like protein, domain 1"/>
    <property type="match status" value="1"/>
</dbReference>
<evidence type="ECO:0000259" key="1">
    <source>
        <dbReference type="PROSITE" id="PS51464"/>
    </source>
</evidence>
<dbReference type="GO" id="GO:0097367">
    <property type="term" value="F:carbohydrate derivative binding"/>
    <property type="evidence" value="ECO:0007669"/>
    <property type="project" value="InterPro"/>
</dbReference>
<proteinExistence type="predicted"/>
<gene>
    <name evidence="2" type="ORF">A2527_11945</name>
</gene>
<dbReference type="Pfam" id="PF13580">
    <property type="entry name" value="SIS_2"/>
    <property type="match status" value="1"/>
</dbReference>
<protein>
    <submittedName>
        <fullName evidence="2">Phosphoheptose isomerase</fullName>
    </submittedName>
</protein>
<dbReference type="InterPro" id="IPR046348">
    <property type="entry name" value="SIS_dom_sf"/>
</dbReference>
<dbReference type="PROSITE" id="PS51464">
    <property type="entry name" value="SIS"/>
    <property type="match status" value="1"/>
</dbReference>
<name>A0A1F6GD46_9PROT</name>
<accession>A0A1F6GD46</accession>
<feature type="domain" description="SIS" evidence="1">
    <location>
        <begin position="28"/>
        <end position="188"/>
    </location>
</feature>